<dbReference type="Proteomes" id="UP000326759">
    <property type="component" value="Unassembled WGS sequence"/>
</dbReference>
<name>A0A5N5TJN9_9CRUS</name>
<dbReference type="Gene3D" id="3.40.50.720">
    <property type="entry name" value="NAD(P)-binding Rossmann-like Domain"/>
    <property type="match status" value="2"/>
</dbReference>
<dbReference type="GO" id="GO:0008465">
    <property type="term" value="F:hydroxypyruvate reductase (NADH) activity"/>
    <property type="evidence" value="ECO:0007669"/>
    <property type="project" value="TreeGrafter"/>
</dbReference>
<keyword evidence="1" id="KW-0560">Oxidoreductase</keyword>
<dbReference type="PROSITE" id="PS00671">
    <property type="entry name" value="D_2_HYDROXYACID_DH_3"/>
    <property type="match status" value="1"/>
</dbReference>
<dbReference type="EMBL" id="SEYY01000855">
    <property type="protein sequence ID" value="KAB7506367.1"/>
    <property type="molecule type" value="Genomic_DNA"/>
</dbReference>
<protein>
    <recommendedName>
        <fullName evidence="2">Glyoxylate reductase/hydroxypyruvate reductase</fullName>
    </recommendedName>
</protein>
<dbReference type="Pfam" id="PF02826">
    <property type="entry name" value="2-Hacid_dh_C"/>
    <property type="match status" value="1"/>
</dbReference>
<sequence length="192" mass="20998">GDWSTKHHSILGNLGWRVSGSTVGIFGLGNIGKEVIKKLQGFNIKSFLYNSRSKKSKEEELSAKFVSFDELLRNSDFIIITCSLNADTKEIFNKDAFSKMKENAIVINVSRGGVIDQDALIDALKSGRIRAAGLDVMTPEPLPLGHPLLSTPNLTILPHIGTAELKTRTEMAMMCANNIIAALKDEKMPGEL</sequence>
<evidence type="ECO:0000259" key="3">
    <source>
        <dbReference type="Pfam" id="PF02826"/>
    </source>
</evidence>
<evidence type="ECO:0000256" key="1">
    <source>
        <dbReference type="ARBA" id="ARBA00023002"/>
    </source>
</evidence>
<reference evidence="4 5" key="1">
    <citation type="journal article" date="2019" name="PLoS Biol.">
        <title>Sex chromosomes control vertical transmission of feminizing Wolbachia symbionts in an isopod.</title>
        <authorList>
            <person name="Becking T."/>
            <person name="Chebbi M.A."/>
            <person name="Giraud I."/>
            <person name="Moumen B."/>
            <person name="Laverre T."/>
            <person name="Caubet Y."/>
            <person name="Peccoud J."/>
            <person name="Gilbert C."/>
            <person name="Cordaux R."/>
        </authorList>
    </citation>
    <scope>NUCLEOTIDE SEQUENCE [LARGE SCALE GENOMIC DNA]</scope>
    <source>
        <strain evidence="4">ANa2</strain>
        <tissue evidence="4">Whole body excluding digestive tract and cuticle</tissue>
    </source>
</reference>
<feature type="domain" description="D-isomer specific 2-hydroxyacid dehydrogenase NAD-binding" evidence="3">
    <location>
        <begin position="13"/>
        <end position="161"/>
    </location>
</feature>
<dbReference type="InterPro" id="IPR050223">
    <property type="entry name" value="D-isomer_2-hydroxyacid_DH"/>
</dbReference>
<dbReference type="GO" id="GO:0051287">
    <property type="term" value="F:NAD binding"/>
    <property type="evidence" value="ECO:0007669"/>
    <property type="project" value="InterPro"/>
</dbReference>
<keyword evidence="4" id="KW-0670">Pyruvate</keyword>
<gene>
    <name evidence="4" type="primary">Grhpr</name>
    <name evidence="4" type="ORF">Anas_04081</name>
</gene>
<dbReference type="GO" id="GO:0005829">
    <property type="term" value="C:cytosol"/>
    <property type="evidence" value="ECO:0007669"/>
    <property type="project" value="TreeGrafter"/>
</dbReference>
<dbReference type="PANTHER" id="PTHR10996:SF277">
    <property type="entry name" value="GLYOXYLATE REDUCTASE_HYDROXYPYRUVATE REDUCTASE"/>
    <property type="match status" value="1"/>
</dbReference>
<organism evidence="4 5">
    <name type="scientific">Armadillidium nasatum</name>
    <dbReference type="NCBI Taxonomy" id="96803"/>
    <lineage>
        <taxon>Eukaryota</taxon>
        <taxon>Metazoa</taxon>
        <taxon>Ecdysozoa</taxon>
        <taxon>Arthropoda</taxon>
        <taxon>Crustacea</taxon>
        <taxon>Multicrustacea</taxon>
        <taxon>Malacostraca</taxon>
        <taxon>Eumalacostraca</taxon>
        <taxon>Peracarida</taxon>
        <taxon>Isopoda</taxon>
        <taxon>Oniscidea</taxon>
        <taxon>Crinocheta</taxon>
        <taxon>Armadillidiidae</taxon>
        <taxon>Armadillidium</taxon>
    </lineage>
</organism>
<dbReference type="GO" id="GO:0030267">
    <property type="term" value="F:glyoxylate reductase (NADPH) activity"/>
    <property type="evidence" value="ECO:0007669"/>
    <property type="project" value="TreeGrafter"/>
</dbReference>
<dbReference type="PANTHER" id="PTHR10996">
    <property type="entry name" value="2-HYDROXYACID DEHYDROGENASE-RELATED"/>
    <property type="match status" value="1"/>
</dbReference>
<evidence type="ECO:0000256" key="2">
    <source>
        <dbReference type="ARBA" id="ARBA00073306"/>
    </source>
</evidence>
<accession>A0A5N5TJN9</accession>
<dbReference type="OrthoDB" id="298012at2759"/>
<dbReference type="AlphaFoldDB" id="A0A5N5TJN9"/>
<comment type="caution">
    <text evidence="4">The sequence shown here is derived from an EMBL/GenBank/DDBJ whole genome shotgun (WGS) entry which is preliminary data.</text>
</comment>
<dbReference type="InterPro" id="IPR006140">
    <property type="entry name" value="D-isomer_DH_NAD-bd"/>
</dbReference>
<dbReference type="SUPFAM" id="SSF51735">
    <property type="entry name" value="NAD(P)-binding Rossmann-fold domains"/>
    <property type="match status" value="1"/>
</dbReference>
<dbReference type="InterPro" id="IPR036291">
    <property type="entry name" value="NAD(P)-bd_dom_sf"/>
</dbReference>
<evidence type="ECO:0000313" key="5">
    <source>
        <dbReference type="Proteomes" id="UP000326759"/>
    </source>
</evidence>
<evidence type="ECO:0000313" key="4">
    <source>
        <dbReference type="EMBL" id="KAB7506367.1"/>
    </source>
</evidence>
<keyword evidence="5" id="KW-1185">Reference proteome</keyword>
<dbReference type="InterPro" id="IPR029753">
    <property type="entry name" value="D-isomer_DH_CS"/>
</dbReference>
<feature type="non-terminal residue" evidence="4">
    <location>
        <position position="1"/>
    </location>
</feature>
<proteinExistence type="predicted"/>
<dbReference type="FunFam" id="3.40.50.720:FF:000026">
    <property type="entry name" value="Glyoxylate/hydroxypyruvate reductase B"/>
    <property type="match status" value="1"/>
</dbReference>